<evidence type="ECO:0000259" key="8">
    <source>
        <dbReference type="Pfam" id="PF17101"/>
    </source>
</evidence>
<dbReference type="EMBL" id="LSTV01000001">
    <property type="protein sequence ID" value="OAH50879.1"/>
    <property type="molecule type" value="Genomic_DNA"/>
</dbReference>
<dbReference type="GO" id="GO:0016757">
    <property type="term" value="F:glycosyltransferase activity"/>
    <property type="evidence" value="ECO:0007669"/>
    <property type="project" value="UniProtKB-KW"/>
</dbReference>
<evidence type="ECO:0000259" key="5">
    <source>
        <dbReference type="Pfam" id="PF00534"/>
    </source>
</evidence>
<dbReference type="InterPro" id="IPR031358">
    <property type="entry name" value="Stealth_CR1"/>
</dbReference>
<evidence type="ECO:0000259" key="9">
    <source>
        <dbReference type="Pfam" id="PF17102"/>
    </source>
</evidence>
<dbReference type="GO" id="GO:0000271">
    <property type="term" value="P:polysaccharide biosynthetic process"/>
    <property type="evidence" value="ECO:0007669"/>
    <property type="project" value="UniProtKB-KW"/>
</dbReference>
<dbReference type="InterPro" id="IPR047141">
    <property type="entry name" value="Stealth"/>
</dbReference>
<dbReference type="AlphaFoldDB" id="A0A177KBV1"/>
<evidence type="ECO:0000313" key="10">
    <source>
        <dbReference type="EMBL" id="OAH50879.1"/>
    </source>
</evidence>
<dbReference type="PANTHER" id="PTHR24045:SF0">
    <property type="entry name" value="N-ACETYLGLUCOSAMINE-1-PHOSPHOTRANSFERASE SUBUNITS ALPHA_BETA"/>
    <property type="match status" value="1"/>
</dbReference>
<feature type="domain" description="Glycosyltransferase subfamily 4-like N-terminal" evidence="7">
    <location>
        <begin position="15"/>
        <end position="179"/>
    </location>
</feature>
<feature type="domain" description="Stealth protein CR2 conserved region 2" evidence="6">
    <location>
        <begin position="577"/>
        <end position="683"/>
    </location>
</feature>
<dbReference type="OrthoDB" id="9776077at2"/>
<dbReference type="InterPro" id="IPR021520">
    <property type="entry name" value="Stealth_CR2"/>
</dbReference>
<dbReference type="Gene3D" id="3.40.50.2000">
    <property type="entry name" value="Glycogen Phosphorylase B"/>
    <property type="match status" value="2"/>
</dbReference>
<dbReference type="Pfam" id="PF17102">
    <property type="entry name" value="Stealth_CR3"/>
    <property type="match status" value="1"/>
</dbReference>
<feature type="domain" description="Glycosyl transferase family 1" evidence="5">
    <location>
        <begin position="187"/>
        <end position="343"/>
    </location>
</feature>
<evidence type="ECO:0000256" key="3">
    <source>
        <dbReference type="ARBA" id="ARBA00022679"/>
    </source>
</evidence>
<evidence type="ECO:0000256" key="4">
    <source>
        <dbReference type="ARBA" id="ARBA00023169"/>
    </source>
</evidence>
<feature type="domain" description="Stealth protein CR1 conserved region 1" evidence="8">
    <location>
        <begin position="538"/>
        <end position="561"/>
    </location>
</feature>
<dbReference type="Pfam" id="PF00534">
    <property type="entry name" value="Glycos_transf_1"/>
    <property type="match status" value="1"/>
</dbReference>
<dbReference type="SUPFAM" id="SSF53756">
    <property type="entry name" value="UDP-Glycosyltransferase/glycogen phosphorylase"/>
    <property type="match status" value="1"/>
</dbReference>
<evidence type="ECO:0000256" key="2">
    <source>
        <dbReference type="ARBA" id="ARBA00022676"/>
    </source>
</evidence>
<dbReference type="RefSeq" id="WP_064001393.1">
    <property type="nucleotide sequence ID" value="NZ_LSTV01000001.1"/>
</dbReference>
<feature type="domain" description="Stealth protein CR3 conserved region 3" evidence="9">
    <location>
        <begin position="725"/>
        <end position="773"/>
    </location>
</feature>
<reference evidence="10 11" key="1">
    <citation type="submission" date="2016-02" db="EMBL/GenBank/DDBJ databases">
        <authorList>
            <person name="Wen L."/>
            <person name="He K."/>
            <person name="Yang H."/>
        </authorList>
    </citation>
    <scope>NUCLEOTIDE SEQUENCE [LARGE SCALE GENOMIC DNA]</scope>
    <source>
        <strain evidence="10 11">CD11_3</strain>
    </source>
</reference>
<proteinExistence type="inferred from homology"/>
<evidence type="ECO:0000313" key="11">
    <source>
        <dbReference type="Proteomes" id="UP000076998"/>
    </source>
</evidence>
<dbReference type="InterPro" id="IPR028098">
    <property type="entry name" value="Glyco_trans_4-like_N"/>
</dbReference>
<name>A0A177KBV1_9MICO</name>
<comment type="caution">
    <text evidence="10">The sequence shown here is derived from an EMBL/GenBank/DDBJ whole genome shotgun (WGS) entry which is preliminary data.</text>
</comment>
<sequence>MRIVYLLTTADASAGTENAVLTQANALAPFADVEVLSVHRTARRPHFAVSPRVRLRYIADRPETATPSRVIPKSWDDQFDAATDDAVAAALQRIRADIVVTTTPALAYLAARYVRSDVKLVHQEHRVSWARGAGWEPLRLAAPRLDAIVALTEVNAAWLNEKLAGIATHVAVIPNGMDVAGSPVSSLDQRLIVSAGRMVPAKQFEHVIEAFHRASENVPDWQLRIYGDGPSRVRLQTVIRRLGLEARVSLPGVVPDLPTQLAKASVFALASRSEALPLVLLEAQAAGVPLVSYDTQTGPREIIEATGGGILVPRGSRNGLAAAMQTLMADDELRRRYGATARQGVRQFDLEEVTKRWRSFYASLSSRSLEPTTLSATDDTEQDGETMPVALPHRIEDNLLPELTRRNIAWRRVPTRGAAWKVVTSHSSVDDLLAAVRAQGEDRAWIVARIGGQAVTDPWPEAAEAPLLARHADELVLQREDGAPLGVVQMWHRNDEGLYERPAPDRGPAWVDEESWEAWTRSGAATVSGAPYWDEVTFPIDLVYTWVDGDDPAWRARRAPFIEDRSDQSSDAVRDARFRNRNELYYSISSVKRYMPWVNRIYVVTDRQVPARVMADFTDVIIVDHSEIFPDPSVLPVFNSHAIEATLHRIPGLSEHYIYFNDDILVARPLTPDQFFLSNGVAKFFPHGVEINYGGHDDKPHLQAGANNRALLLRDFGVEIVRGMMHTPHPQRRSVAEDLERSYPEEFARTRASRFRSPTDISVASSLVPYYGYLTGRHIPGSIGYRYASLRADALSSRLQHILNDPRVAVVALAEPMNEDRRHRDEDAILLSFLEELVHRGNPAPAVSLATTTLEEIPATAAVASPAVPEVDILEAREASTNDAV</sequence>
<dbReference type="Pfam" id="PF17101">
    <property type="entry name" value="Stealth_CR1"/>
    <property type="match status" value="1"/>
</dbReference>
<dbReference type="InterPro" id="IPR001296">
    <property type="entry name" value="Glyco_trans_1"/>
</dbReference>
<keyword evidence="2" id="KW-0328">Glycosyltransferase</keyword>
<evidence type="ECO:0000259" key="7">
    <source>
        <dbReference type="Pfam" id="PF13439"/>
    </source>
</evidence>
<evidence type="ECO:0000256" key="1">
    <source>
        <dbReference type="ARBA" id="ARBA00007583"/>
    </source>
</evidence>
<comment type="similarity">
    <text evidence="1">Belongs to the stealth family.</text>
</comment>
<keyword evidence="4" id="KW-0270">Exopolysaccharide synthesis</keyword>
<keyword evidence="3" id="KW-0808">Transferase</keyword>
<dbReference type="InterPro" id="IPR031357">
    <property type="entry name" value="Stealth_CR3"/>
</dbReference>
<evidence type="ECO:0000259" key="6">
    <source>
        <dbReference type="Pfam" id="PF11380"/>
    </source>
</evidence>
<organism evidence="10 11">
    <name type="scientific">Microbacterium oleivorans</name>
    <dbReference type="NCBI Taxonomy" id="273677"/>
    <lineage>
        <taxon>Bacteria</taxon>
        <taxon>Bacillati</taxon>
        <taxon>Actinomycetota</taxon>
        <taxon>Actinomycetes</taxon>
        <taxon>Micrococcales</taxon>
        <taxon>Microbacteriaceae</taxon>
        <taxon>Microbacterium</taxon>
    </lineage>
</organism>
<dbReference type="Proteomes" id="UP000076998">
    <property type="component" value="Unassembled WGS sequence"/>
</dbReference>
<dbReference type="Pfam" id="PF11380">
    <property type="entry name" value="Stealth_CR2"/>
    <property type="match status" value="1"/>
</dbReference>
<protein>
    <submittedName>
        <fullName evidence="10">Uncharacterized protein</fullName>
    </submittedName>
</protein>
<accession>A0A177KBV1</accession>
<dbReference type="PANTHER" id="PTHR24045">
    <property type="match status" value="1"/>
</dbReference>
<dbReference type="GO" id="GO:0016772">
    <property type="term" value="F:transferase activity, transferring phosphorus-containing groups"/>
    <property type="evidence" value="ECO:0007669"/>
    <property type="project" value="InterPro"/>
</dbReference>
<dbReference type="Pfam" id="PF13439">
    <property type="entry name" value="Glyco_transf_4"/>
    <property type="match status" value="1"/>
</dbReference>
<gene>
    <name evidence="10" type="ORF">AYL44_00905</name>
</gene>